<evidence type="ECO:0000256" key="7">
    <source>
        <dbReference type="ARBA" id="ARBA00022989"/>
    </source>
</evidence>
<feature type="chain" id="PRO_5047010680" description="Cytochrome P450" evidence="12">
    <location>
        <begin position="29"/>
        <end position="114"/>
    </location>
</feature>
<comment type="cofactor">
    <cofactor evidence="1">
        <name>heme</name>
        <dbReference type="ChEBI" id="CHEBI:30413"/>
    </cofactor>
</comment>
<keyword evidence="11" id="KW-0472">Membrane</keyword>
<evidence type="ECO:0000313" key="13">
    <source>
        <dbReference type="EMBL" id="KAK7438216.1"/>
    </source>
</evidence>
<keyword evidence="7" id="KW-1133">Transmembrane helix</keyword>
<dbReference type="EMBL" id="JBANRG010000080">
    <property type="protein sequence ID" value="KAK7438216.1"/>
    <property type="molecule type" value="Genomic_DNA"/>
</dbReference>
<keyword evidence="10" id="KW-0503">Monooxygenase</keyword>
<dbReference type="PANTHER" id="PTHR46300">
    <property type="entry name" value="P450, PUTATIVE (EUROFUNG)-RELATED-RELATED"/>
    <property type="match status" value="1"/>
</dbReference>
<keyword evidence="14" id="KW-1185">Reference proteome</keyword>
<dbReference type="Gene3D" id="1.10.630.10">
    <property type="entry name" value="Cytochrome P450"/>
    <property type="match status" value="1"/>
</dbReference>
<dbReference type="PANTHER" id="PTHR46300:SF2">
    <property type="entry name" value="CYTOCHROME P450 MONOOXYGENASE ALNH-RELATED"/>
    <property type="match status" value="1"/>
</dbReference>
<dbReference type="InterPro" id="IPR036396">
    <property type="entry name" value="Cyt_P450_sf"/>
</dbReference>
<evidence type="ECO:0000256" key="12">
    <source>
        <dbReference type="SAM" id="SignalP"/>
    </source>
</evidence>
<evidence type="ECO:0000256" key="5">
    <source>
        <dbReference type="ARBA" id="ARBA00022692"/>
    </source>
</evidence>
<name>A0ABR1IRQ1_9AGAR</name>
<comment type="subcellular location">
    <subcellularLocation>
        <location evidence="2">Membrane</location>
        <topology evidence="2">Single-pass membrane protein</topology>
    </subcellularLocation>
</comment>
<evidence type="ECO:0000256" key="3">
    <source>
        <dbReference type="ARBA" id="ARBA00010617"/>
    </source>
</evidence>
<reference evidence="13 14" key="1">
    <citation type="submission" date="2024-01" db="EMBL/GenBank/DDBJ databases">
        <title>A draft genome for the cacao thread blight pathogen Marasmiellus scandens.</title>
        <authorList>
            <person name="Baruah I.K."/>
            <person name="Leung J."/>
            <person name="Bukari Y."/>
            <person name="Amoako-Attah I."/>
            <person name="Meinhardt L.W."/>
            <person name="Bailey B.A."/>
            <person name="Cohen S.P."/>
        </authorList>
    </citation>
    <scope>NUCLEOTIDE SEQUENCE [LARGE SCALE GENOMIC DNA]</scope>
    <source>
        <strain evidence="13 14">GH-19</strain>
    </source>
</reference>
<keyword evidence="4" id="KW-0349">Heme</keyword>
<comment type="caution">
    <text evidence="13">The sequence shown here is derived from an EMBL/GenBank/DDBJ whole genome shotgun (WGS) entry which is preliminary data.</text>
</comment>
<evidence type="ECO:0000256" key="10">
    <source>
        <dbReference type="ARBA" id="ARBA00023033"/>
    </source>
</evidence>
<sequence length="114" mass="13022">MDSTEILVLISLALVIVTLMSNRRSTSGLLPPGPKGFWLLGLWKIPMKKPWLTYVEWGKIYGDLIHFTRFGKHYLILNSLDAANEILEKQARFTSSRPYTPLDEISKLVESLCE</sequence>
<comment type="similarity">
    <text evidence="3">Belongs to the cytochrome P450 family.</text>
</comment>
<organism evidence="13 14">
    <name type="scientific">Marasmiellus scandens</name>
    <dbReference type="NCBI Taxonomy" id="2682957"/>
    <lineage>
        <taxon>Eukaryota</taxon>
        <taxon>Fungi</taxon>
        <taxon>Dikarya</taxon>
        <taxon>Basidiomycota</taxon>
        <taxon>Agaricomycotina</taxon>
        <taxon>Agaricomycetes</taxon>
        <taxon>Agaricomycetidae</taxon>
        <taxon>Agaricales</taxon>
        <taxon>Marasmiineae</taxon>
        <taxon>Omphalotaceae</taxon>
        <taxon>Marasmiellus</taxon>
    </lineage>
</organism>
<feature type="signal peptide" evidence="12">
    <location>
        <begin position="1"/>
        <end position="28"/>
    </location>
</feature>
<evidence type="ECO:0000256" key="9">
    <source>
        <dbReference type="ARBA" id="ARBA00023004"/>
    </source>
</evidence>
<dbReference type="SUPFAM" id="SSF48264">
    <property type="entry name" value="Cytochrome P450"/>
    <property type="match status" value="1"/>
</dbReference>
<evidence type="ECO:0008006" key="15">
    <source>
        <dbReference type="Google" id="ProtNLM"/>
    </source>
</evidence>
<proteinExistence type="inferred from homology"/>
<dbReference type="InterPro" id="IPR050364">
    <property type="entry name" value="Cytochrome_P450_fung"/>
</dbReference>
<evidence type="ECO:0000256" key="6">
    <source>
        <dbReference type="ARBA" id="ARBA00022723"/>
    </source>
</evidence>
<evidence type="ECO:0000256" key="8">
    <source>
        <dbReference type="ARBA" id="ARBA00023002"/>
    </source>
</evidence>
<protein>
    <recommendedName>
        <fullName evidence="15">Cytochrome P450</fullName>
    </recommendedName>
</protein>
<gene>
    <name evidence="13" type="ORF">VKT23_018147</name>
</gene>
<evidence type="ECO:0000313" key="14">
    <source>
        <dbReference type="Proteomes" id="UP001498398"/>
    </source>
</evidence>
<accession>A0ABR1IRQ1</accession>
<dbReference type="Proteomes" id="UP001498398">
    <property type="component" value="Unassembled WGS sequence"/>
</dbReference>
<evidence type="ECO:0000256" key="1">
    <source>
        <dbReference type="ARBA" id="ARBA00001971"/>
    </source>
</evidence>
<keyword evidence="9" id="KW-0408">Iron</keyword>
<keyword evidence="8" id="KW-0560">Oxidoreductase</keyword>
<evidence type="ECO:0000256" key="2">
    <source>
        <dbReference type="ARBA" id="ARBA00004167"/>
    </source>
</evidence>
<keyword evidence="5" id="KW-0812">Transmembrane</keyword>
<evidence type="ECO:0000256" key="11">
    <source>
        <dbReference type="ARBA" id="ARBA00023136"/>
    </source>
</evidence>
<keyword evidence="6" id="KW-0479">Metal-binding</keyword>
<evidence type="ECO:0000256" key="4">
    <source>
        <dbReference type="ARBA" id="ARBA00022617"/>
    </source>
</evidence>
<keyword evidence="12" id="KW-0732">Signal</keyword>